<gene>
    <name evidence="1" type="ORF">IAB80_00305</name>
</gene>
<dbReference type="Proteomes" id="UP000823771">
    <property type="component" value="Unassembled WGS sequence"/>
</dbReference>
<dbReference type="EMBL" id="JADILZ010000004">
    <property type="protein sequence ID" value="MBO8477339.1"/>
    <property type="molecule type" value="Genomic_DNA"/>
</dbReference>
<dbReference type="InterPro" id="IPR029470">
    <property type="entry name" value="PDDEXK_4"/>
</dbReference>
<comment type="caution">
    <text evidence="1">The sequence shown here is derived from an EMBL/GenBank/DDBJ whole genome shotgun (WGS) entry which is preliminary data.</text>
</comment>
<reference evidence="1" key="2">
    <citation type="journal article" date="2021" name="PeerJ">
        <title>Extensive microbial diversity within the chicken gut microbiome revealed by metagenomics and culture.</title>
        <authorList>
            <person name="Gilroy R."/>
            <person name="Ravi A."/>
            <person name="Getino M."/>
            <person name="Pursley I."/>
            <person name="Horton D.L."/>
            <person name="Alikhan N.F."/>
            <person name="Baker D."/>
            <person name="Gharbi K."/>
            <person name="Hall N."/>
            <person name="Watson M."/>
            <person name="Adriaenssens E.M."/>
            <person name="Foster-Nyarko E."/>
            <person name="Jarju S."/>
            <person name="Secka A."/>
            <person name="Antonio M."/>
            <person name="Oren A."/>
            <person name="Chaudhuri R.R."/>
            <person name="La Ragione R."/>
            <person name="Hildebrand F."/>
            <person name="Pallen M.J."/>
        </authorList>
    </citation>
    <scope>NUCLEOTIDE SEQUENCE</scope>
    <source>
        <strain evidence="1">2478</strain>
    </source>
</reference>
<organism evidence="1 2">
    <name type="scientific">Candidatus Cryptobacteroides excrementipullorum</name>
    <dbReference type="NCBI Taxonomy" id="2840761"/>
    <lineage>
        <taxon>Bacteria</taxon>
        <taxon>Pseudomonadati</taxon>
        <taxon>Bacteroidota</taxon>
        <taxon>Bacteroidia</taxon>
        <taxon>Bacteroidales</taxon>
        <taxon>Candidatus Cryptobacteroides</taxon>
    </lineage>
</organism>
<sequence length="396" mass="46361">MDQIENLLQLIHNIQSKHSGNISKTGLNFNIFEIIGLTTEEVRVHSAFIANLLNPKGTHNQNSKFLELFIKRFGCSNIDIKKTSVECEKYIGRKTDDTGGRLDIVISDCSNTIIIENKIYASDQHNQLVRYHKYDEKALLLYLTLDGREPSKDSKRDLTSGDYKCISYATDILTWLEECQDSVKDISVIYEAIGQYIVLIKNLTNQSIYIQMSQEIIKTIFGSQENIMAALEIVKTWNSKETKEYARRLFWQYLKDQLIKRFKKIDIKQCDRNKGKDKLYGLDILLYETDEVKFYWRVEAEFNVYFGIVIKNKEGEYITSSDKHFEGYRKLLKDKFENWNENSDYFLYWGYPNGQQISYKDFNDTRFLLLTDDNKLVSAIADDLSFVMDTFGDIHK</sequence>
<proteinExistence type="predicted"/>
<accession>A0A9D9ISM5</accession>
<dbReference type="AlphaFoldDB" id="A0A9D9ISM5"/>
<dbReference type="Pfam" id="PF14281">
    <property type="entry name" value="PDDEXK_4"/>
    <property type="match status" value="1"/>
</dbReference>
<evidence type="ECO:0000313" key="2">
    <source>
        <dbReference type="Proteomes" id="UP000823771"/>
    </source>
</evidence>
<name>A0A9D9ISM5_9BACT</name>
<evidence type="ECO:0000313" key="1">
    <source>
        <dbReference type="EMBL" id="MBO8477339.1"/>
    </source>
</evidence>
<reference evidence="1" key="1">
    <citation type="submission" date="2020-10" db="EMBL/GenBank/DDBJ databases">
        <authorList>
            <person name="Gilroy R."/>
        </authorList>
    </citation>
    <scope>NUCLEOTIDE SEQUENCE</scope>
    <source>
        <strain evidence="1">2478</strain>
    </source>
</reference>
<protein>
    <submittedName>
        <fullName evidence="1">PD-(D/E)XK nuclease family protein</fullName>
    </submittedName>
</protein>